<dbReference type="KEGG" id="acob:P0Y56_08480"/>
<reference evidence="2" key="1">
    <citation type="submission" date="2023-03" db="EMBL/GenBank/DDBJ databases">
        <title>Andean soil-derived lignocellulolytic bacterial consortium as a source of novel taxa and putative plastic-active enzymes.</title>
        <authorList>
            <person name="Diaz-Garcia L."/>
            <person name="Chuvochina M."/>
            <person name="Feuerriegel G."/>
            <person name="Bunk B."/>
            <person name="Sproer C."/>
            <person name="Streit W.R."/>
            <person name="Rodriguez L.M."/>
            <person name="Overmann J."/>
            <person name="Jimenez D.J."/>
        </authorList>
    </citation>
    <scope>NUCLEOTIDE SEQUENCE</scope>
    <source>
        <strain evidence="2">MAG 26</strain>
    </source>
</reference>
<dbReference type="Pfam" id="PF11162">
    <property type="entry name" value="DUF2946"/>
    <property type="match status" value="1"/>
</dbReference>
<keyword evidence="1" id="KW-0812">Transmembrane</keyword>
<evidence type="ECO:0008006" key="4">
    <source>
        <dbReference type="Google" id="ProtNLM"/>
    </source>
</evidence>
<dbReference type="Proteomes" id="UP001218362">
    <property type="component" value="Chromosome"/>
</dbReference>
<keyword evidence="1" id="KW-0472">Membrane</keyword>
<name>A0AAJ5X8B9_9SPHN</name>
<feature type="transmembrane region" description="Helical" evidence="1">
    <location>
        <begin position="99"/>
        <end position="120"/>
    </location>
</feature>
<evidence type="ECO:0000256" key="1">
    <source>
        <dbReference type="SAM" id="Phobius"/>
    </source>
</evidence>
<organism evidence="2 3">
    <name type="scientific">Candidatus Andeanibacterium colombiense</name>
    <dbReference type="NCBI Taxonomy" id="3121345"/>
    <lineage>
        <taxon>Bacteria</taxon>
        <taxon>Pseudomonadati</taxon>
        <taxon>Pseudomonadota</taxon>
        <taxon>Alphaproteobacteria</taxon>
        <taxon>Sphingomonadales</taxon>
        <taxon>Sphingomonadaceae</taxon>
        <taxon>Candidatus Andeanibacterium</taxon>
    </lineage>
</organism>
<sequence length="139" mass="14604">MARAMHALRSLVRTRRRLSLALVALALCMKALLPAGYMVSDAGHVLTVTICTGTTDTVTKQIAIPTKGDTHRQSDAHGKDTAQCPFSSLSMAATGGADAPLLALALAFILVLGFLPAPALPLRRTDYFQPPLRGPPATA</sequence>
<evidence type="ECO:0000313" key="3">
    <source>
        <dbReference type="Proteomes" id="UP001218362"/>
    </source>
</evidence>
<accession>A0AAJ5X8B9</accession>
<evidence type="ECO:0000313" key="2">
    <source>
        <dbReference type="EMBL" id="WEK48313.1"/>
    </source>
</evidence>
<dbReference type="AlphaFoldDB" id="A0AAJ5X8B9"/>
<protein>
    <recommendedName>
        <fullName evidence="4">DUF2946 domain-containing protein</fullName>
    </recommendedName>
</protein>
<dbReference type="InterPro" id="IPR021333">
    <property type="entry name" value="DUF2946"/>
</dbReference>
<dbReference type="EMBL" id="CP119316">
    <property type="protein sequence ID" value="WEK48313.1"/>
    <property type="molecule type" value="Genomic_DNA"/>
</dbReference>
<keyword evidence="1" id="KW-1133">Transmembrane helix</keyword>
<proteinExistence type="predicted"/>
<gene>
    <name evidence="2" type="ORF">P0Y56_08480</name>
</gene>